<feature type="region of interest" description="Disordered" evidence="1">
    <location>
        <begin position="98"/>
        <end position="140"/>
    </location>
</feature>
<dbReference type="EMBL" id="JAPTMU010000226">
    <property type="protein sequence ID" value="KAJ4920080.1"/>
    <property type="molecule type" value="Genomic_DNA"/>
</dbReference>
<reference evidence="2" key="1">
    <citation type="submission" date="2022-11" db="EMBL/GenBank/DDBJ databases">
        <title>Chromosome-level genome of Pogonophryne albipinna.</title>
        <authorList>
            <person name="Jo E."/>
        </authorList>
    </citation>
    <scope>NUCLEOTIDE SEQUENCE</scope>
    <source>
        <strain evidence="2">SGF0006</strain>
        <tissue evidence="2">Muscle</tissue>
    </source>
</reference>
<evidence type="ECO:0000313" key="4">
    <source>
        <dbReference type="Proteomes" id="UP001219934"/>
    </source>
</evidence>
<feature type="compositionally biased region" description="Basic and acidic residues" evidence="1">
    <location>
        <begin position="100"/>
        <end position="109"/>
    </location>
</feature>
<proteinExistence type="predicted"/>
<gene>
    <name evidence="2" type="ORF">JOQ06_027986</name>
    <name evidence="3" type="ORF">JOQ06_027996</name>
</gene>
<protein>
    <submittedName>
        <fullName evidence="2">Uncharacterized protein</fullName>
    </submittedName>
</protein>
<evidence type="ECO:0000313" key="3">
    <source>
        <dbReference type="EMBL" id="KAJ4920090.1"/>
    </source>
</evidence>
<dbReference type="EMBL" id="JAPTMU010000226">
    <property type="protein sequence ID" value="KAJ4920090.1"/>
    <property type="molecule type" value="Genomic_DNA"/>
</dbReference>
<accession>A0AAD6A8R5</accession>
<organism evidence="2 4">
    <name type="scientific">Pogonophryne albipinna</name>
    <dbReference type="NCBI Taxonomy" id="1090488"/>
    <lineage>
        <taxon>Eukaryota</taxon>
        <taxon>Metazoa</taxon>
        <taxon>Chordata</taxon>
        <taxon>Craniata</taxon>
        <taxon>Vertebrata</taxon>
        <taxon>Euteleostomi</taxon>
        <taxon>Actinopterygii</taxon>
        <taxon>Neopterygii</taxon>
        <taxon>Teleostei</taxon>
        <taxon>Neoteleostei</taxon>
        <taxon>Acanthomorphata</taxon>
        <taxon>Eupercaria</taxon>
        <taxon>Perciformes</taxon>
        <taxon>Notothenioidei</taxon>
        <taxon>Pogonophryne</taxon>
    </lineage>
</organism>
<evidence type="ECO:0000313" key="2">
    <source>
        <dbReference type="EMBL" id="KAJ4920080.1"/>
    </source>
</evidence>
<evidence type="ECO:0000256" key="1">
    <source>
        <dbReference type="SAM" id="MobiDB-lite"/>
    </source>
</evidence>
<dbReference type="Proteomes" id="UP001219934">
    <property type="component" value="Unassembled WGS sequence"/>
</dbReference>
<comment type="caution">
    <text evidence="2">The sequence shown here is derived from an EMBL/GenBank/DDBJ whole genome shotgun (WGS) entry which is preliminary data.</text>
</comment>
<name>A0AAD6A8R5_9TELE</name>
<dbReference type="AlphaFoldDB" id="A0AAD6A8R5"/>
<sequence>MSALPAVVLPLNVITEGSLSVKVFSTIKFYGVPAGVRVHREEEEEDEAHSRVPPLSGSQASLLHFNRNHERGGFFKGFFNCDQPPSAVTHVIQAAVMTPSKEEAGDRGGYEGNRASEVSHLPLNRSPNSPQEVDRAGFEK</sequence>
<keyword evidence="4" id="KW-1185">Reference proteome</keyword>